<dbReference type="OrthoDB" id="7707524at2"/>
<dbReference type="EMBL" id="AFWT01000017">
    <property type="protein sequence ID" value="EGV30607.1"/>
    <property type="molecule type" value="Genomic_DNA"/>
</dbReference>
<gene>
    <name evidence="2" type="ORF">ThidrDRAFT_2566</name>
</gene>
<protein>
    <recommendedName>
        <fullName evidence="4">Tat pathway signal sequence domain protein</fullName>
    </recommendedName>
</protein>
<keyword evidence="1" id="KW-0732">Signal</keyword>
<dbReference type="Proteomes" id="UP000004200">
    <property type="component" value="Unassembled WGS sequence"/>
</dbReference>
<dbReference type="AlphaFoldDB" id="G2E2Q3"/>
<dbReference type="PROSITE" id="PS51257">
    <property type="entry name" value="PROKAR_LIPOPROTEIN"/>
    <property type="match status" value="1"/>
</dbReference>
<dbReference type="RefSeq" id="WP_007041279.1">
    <property type="nucleotide sequence ID" value="NZ_AFWT01000017.1"/>
</dbReference>
<sequence>MRSSLAHSITCLLLSCLALSTPPVLAEDTAGSIEIELNKLESQANACRPYLVFDNKTDTGFESLGLELVLFDQDGFILKRFGLEAGPLAAGKTSVKLFEIADLSCDTLGRILLNAVTACTDASGPVDGCLARMRTSSRLPVDFFK</sequence>
<reference evidence="2 3" key="1">
    <citation type="submission" date="2011-06" db="EMBL/GenBank/DDBJ databases">
        <title>The draft genome of Thiorhodococcus drewsii AZ1.</title>
        <authorList>
            <consortium name="US DOE Joint Genome Institute (JGI-PGF)"/>
            <person name="Lucas S."/>
            <person name="Han J."/>
            <person name="Lapidus A."/>
            <person name="Cheng J.-F."/>
            <person name="Goodwin L."/>
            <person name="Pitluck S."/>
            <person name="Peters L."/>
            <person name="Land M.L."/>
            <person name="Hauser L."/>
            <person name="Vogl K."/>
            <person name="Liu Z."/>
            <person name="Imhoff J."/>
            <person name="Thiel V."/>
            <person name="Frigaard N.-U."/>
            <person name="Bryant D.A."/>
            <person name="Woyke T.J."/>
        </authorList>
    </citation>
    <scope>NUCLEOTIDE SEQUENCE [LARGE SCALE GENOMIC DNA]</scope>
    <source>
        <strain evidence="2 3">AZ1</strain>
    </source>
</reference>
<comment type="caution">
    <text evidence="2">The sequence shown here is derived from an EMBL/GenBank/DDBJ whole genome shotgun (WGS) entry which is preliminary data.</text>
</comment>
<evidence type="ECO:0000313" key="3">
    <source>
        <dbReference type="Proteomes" id="UP000004200"/>
    </source>
</evidence>
<evidence type="ECO:0008006" key="4">
    <source>
        <dbReference type="Google" id="ProtNLM"/>
    </source>
</evidence>
<name>G2E2Q3_9GAMM</name>
<evidence type="ECO:0000313" key="2">
    <source>
        <dbReference type="EMBL" id="EGV30607.1"/>
    </source>
</evidence>
<keyword evidence="3" id="KW-1185">Reference proteome</keyword>
<feature type="signal peptide" evidence="1">
    <location>
        <begin position="1"/>
        <end position="26"/>
    </location>
</feature>
<accession>G2E2Q3</accession>
<proteinExistence type="predicted"/>
<dbReference type="eggNOG" id="ENOG50330WR">
    <property type="taxonomic scope" value="Bacteria"/>
</dbReference>
<organism evidence="2 3">
    <name type="scientific">Thiorhodococcus drewsii AZ1</name>
    <dbReference type="NCBI Taxonomy" id="765913"/>
    <lineage>
        <taxon>Bacteria</taxon>
        <taxon>Pseudomonadati</taxon>
        <taxon>Pseudomonadota</taxon>
        <taxon>Gammaproteobacteria</taxon>
        <taxon>Chromatiales</taxon>
        <taxon>Chromatiaceae</taxon>
        <taxon>Thiorhodococcus</taxon>
    </lineage>
</organism>
<feature type="chain" id="PRO_5003429217" description="Tat pathway signal sequence domain protein" evidence="1">
    <location>
        <begin position="27"/>
        <end position="145"/>
    </location>
</feature>
<dbReference type="STRING" id="765913.ThidrDRAFT_2566"/>
<evidence type="ECO:0000256" key="1">
    <source>
        <dbReference type="SAM" id="SignalP"/>
    </source>
</evidence>